<keyword evidence="2" id="KW-0675">Receptor</keyword>
<name>A0A9X2NKC0_9PSEU</name>
<dbReference type="InterPro" id="IPR000157">
    <property type="entry name" value="TIR_dom"/>
</dbReference>
<evidence type="ECO:0000313" key="2">
    <source>
        <dbReference type="EMBL" id="MCR6488375.1"/>
    </source>
</evidence>
<protein>
    <submittedName>
        <fullName evidence="2">Toll/interleukin-1 receptor domain-containing protein</fullName>
    </submittedName>
</protein>
<dbReference type="Pfam" id="PF13676">
    <property type="entry name" value="TIR_2"/>
    <property type="match status" value="1"/>
</dbReference>
<keyword evidence="3" id="KW-1185">Reference proteome</keyword>
<dbReference type="Gene3D" id="3.40.50.10140">
    <property type="entry name" value="Toll/interleukin-1 receptor homology (TIR) domain"/>
    <property type="match status" value="1"/>
</dbReference>
<evidence type="ECO:0000313" key="3">
    <source>
        <dbReference type="Proteomes" id="UP001144096"/>
    </source>
</evidence>
<dbReference type="RefSeq" id="WP_257924934.1">
    <property type="nucleotide sequence ID" value="NZ_JAMXQV010000024.1"/>
</dbReference>
<evidence type="ECO:0000259" key="1">
    <source>
        <dbReference type="PROSITE" id="PS50104"/>
    </source>
</evidence>
<dbReference type="PROSITE" id="PS50104">
    <property type="entry name" value="TIR"/>
    <property type="match status" value="1"/>
</dbReference>
<dbReference type="EMBL" id="JAMXQV010000024">
    <property type="protein sequence ID" value="MCR6488375.1"/>
    <property type="molecule type" value="Genomic_DNA"/>
</dbReference>
<gene>
    <name evidence="2" type="ORF">M8542_36650</name>
</gene>
<dbReference type="AlphaFoldDB" id="A0A9X2NKC0"/>
<dbReference type="GO" id="GO:0007165">
    <property type="term" value="P:signal transduction"/>
    <property type="evidence" value="ECO:0007669"/>
    <property type="project" value="InterPro"/>
</dbReference>
<reference evidence="2" key="1">
    <citation type="submission" date="2022-06" db="EMBL/GenBank/DDBJ databases">
        <title>Amycolatopsis iheyaensis sp. nov., a new species of the genus Amycolatopsis isolated from soil in Iheya island, Japan.</title>
        <authorList>
            <person name="Ngamcharungchit C."/>
            <person name="Kanto H."/>
            <person name="Take A."/>
            <person name="Intra B."/>
            <person name="Matsumoto A."/>
            <person name="Panbangred W."/>
            <person name="Inahashi Y."/>
        </authorList>
    </citation>
    <scope>NUCLEOTIDE SEQUENCE</scope>
    <source>
        <strain evidence="2">OK19-0408</strain>
    </source>
</reference>
<sequence length="218" mass="23370">MGGVFINYRGDDSRAMGELLDRDLAATFGREQVFLDCYSIRPGADFAQELMTQVRSCRVLLVVIDRDWLTITTPAGGRRIDDPADWIHREIVEAFTAGVRVVPVLVDDTDPPTEKQLPADLQALARCQAVTVRRRHTRLDVSALIHQLCDVEPTLALAAASAPSTQDTTITDAPGPRGVNVTGGVHGTGAGITIGAATGDHVTIGTPPPSAQQPHHPR</sequence>
<proteinExistence type="predicted"/>
<accession>A0A9X2NKC0</accession>
<dbReference type="SUPFAM" id="SSF52200">
    <property type="entry name" value="Toll/Interleukin receptor TIR domain"/>
    <property type="match status" value="1"/>
</dbReference>
<dbReference type="InterPro" id="IPR035897">
    <property type="entry name" value="Toll_tir_struct_dom_sf"/>
</dbReference>
<dbReference type="Proteomes" id="UP001144096">
    <property type="component" value="Unassembled WGS sequence"/>
</dbReference>
<comment type="caution">
    <text evidence="2">The sequence shown here is derived from an EMBL/GenBank/DDBJ whole genome shotgun (WGS) entry which is preliminary data.</text>
</comment>
<feature type="domain" description="TIR" evidence="1">
    <location>
        <begin position="1"/>
        <end position="139"/>
    </location>
</feature>
<organism evidence="2 3">
    <name type="scientific">Amycolatopsis iheyensis</name>
    <dbReference type="NCBI Taxonomy" id="2945988"/>
    <lineage>
        <taxon>Bacteria</taxon>
        <taxon>Bacillati</taxon>
        <taxon>Actinomycetota</taxon>
        <taxon>Actinomycetes</taxon>
        <taxon>Pseudonocardiales</taxon>
        <taxon>Pseudonocardiaceae</taxon>
        <taxon>Amycolatopsis</taxon>
    </lineage>
</organism>